<evidence type="ECO:0000256" key="4">
    <source>
        <dbReference type="SAM" id="MobiDB-lite"/>
    </source>
</evidence>
<reference evidence="5 6" key="1">
    <citation type="journal article" date="2012" name="Eukaryot. Cell">
        <title>Draft genome sequence of CBS 2479, the standard type strain of Trichosporon asahii.</title>
        <authorList>
            <person name="Yang R.Y."/>
            <person name="Li H.T."/>
            <person name="Zhu H."/>
            <person name="Zhou G.P."/>
            <person name="Wang M."/>
            <person name="Wang L."/>
        </authorList>
    </citation>
    <scope>NUCLEOTIDE SEQUENCE [LARGE SCALE GENOMIC DNA]</scope>
    <source>
        <strain evidence="6">ATCC 90039 / CBS 2479 / JCM 2466 / KCTC 7840 / NCYC 2677 / UAMH 7654</strain>
    </source>
</reference>
<feature type="compositionally biased region" description="Low complexity" evidence="4">
    <location>
        <begin position="396"/>
        <end position="419"/>
    </location>
</feature>
<dbReference type="PROSITE" id="PS00061">
    <property type="entry name" value="ADH_SHORT"/>
    <property type="match status" value="1"/>
</dbReference>
<dbReference type="EMBL" id="ALBS01000256">
    <property type="protein sequence ID" value="EJT47370.1"/>
    <property type="molecule type" value="Genomic_DNA"/>
</dbReference>
<dbReference type="GO" id="GO:0016491">
    <property type="term" value="F:oxidoreductase activity"/>
    <property type="evidence" value="ECO:0007669"/>
    <property type="project" value="UniProtKB-KW"/>
</dbReference>
<evidence type="ECO:0000313" key="5">
    <source>
        <dbReference type="EMBL" id="EJT47370.1"/>
    </source>
</evidence>
<evidence type="ECO:0000256" key="2">
    <source>
        <dbReference type="ARBA" id="ARBA00022857"/>
    </source>
</evidence>
<dbReference type="OrthoDB" id="3819888at2759"/>
<protein>
    <recommendedName>
        <fullName evidence="7">Short-chain dehydrogenase</fullName>
    </recommendedName>
</protein>
<dbReference type="KEGG" id="tasa:A1Q1_03841"/>
<name>J4U9P0_TRIAS</name>
<organism evidence="5 6">
    <name type="scientific">Trichosporon asahii var. asahii (strain ATCC 90039 / CBS 2479 / JCM 2466 / KCTC 7840 / NBRC 103889/ NCYC 2677 / UAMH 7654)</name>
    <name type="common">Yeast</name>
    <dbReference type="NCBI Taxonomy" id="1186058"/>
    <lineage>
        <taxon>Eukaryota</taxon>
        <taxon>Fungi</taxon>
        <taxon>Dikarya</taxon>
        <taxon>Basidiomycota</taxon>
        <taxon>Agaricomycotina</taxon>
        <taxon>Tremellomycetes</taxon>
        <taxon>Trichosporonales</taxon>
        <taxon>Trichosporonaceae</taxon>
        <taxon>Trichosporon</taxon>
    </lineage>
</organism>
<dbReference type="GeneID" id="25987354"/>
<dbReference type="InterPro" id="IPR020904">
    <property type="entry name" value="Sc_DH/Rdtase_CS"/>
</dbReference>
<evidence type="ECO:0000256" key="3">
    <source>
        <dbReference type="ARBA" id="ARBA00023002"/>
    </source>
</evidence>
<evidence type="ECO:0000313" key="6">
    <source>
        <dbReference type="Proteomes" id="UP000002748"/>
    </source>
</evidence>
<gene>
    <name evidence="5" type="ORF">A1Q1_03841</name>
</gene>
<dbReference type="RefSeq" id="XP_014177741.1">
    <property type="nucleotide sequence ID" value="XM_014322266.1"/>
</dbReference>
<dbReference type="AlphaFoldDB" id="J4U9P0"/>
<dbReference type="PANTHER" id="PTHR43618">
    <property type="entry name" value="7-ALPHA-HYDROXYSTEROID DEHYDROGENASE"/>
    <property type="match status" value="1"/>
</dbReference>
<dbReference type="InterPro" id="IPR002347">
    <property type="entry name" value="SDR_fam"/>
</dbReference>
<dbReference type="VEuPathDB" id="FungiDB:A1Q1_03841"/>
<dbReference type="HOGENOM" id="CLU_618459_0_0_1"/>
<dbReference type="Proteomes" id="UP000002748">
    <property type="component" value="Unassembled WGS sequence"/>
</dbReference>
<keyword evidence="3" id="KW-0560">Oxidoreductase</keyword>
<proteinExistence type="inferred from homology"/>
<dbReference type="Gene3D" id="3.40.50.720">
    <property type="entry name" value="NAD(P)-binding Rossmann-like Domain"/>
    <property type="match status" value="1"/>
</dbReference>
<accession>J4U9P0</accession>
<keyword evidence="2" id="KW-0521">NADP</keyword>
<feature type="region of interest" description="Disordered" evidence="4">
    <location>
        <begin position="396"/>
        <end position="420"/>
    </location>
</feature>
<comment type="similarity">
    <text evidence="1">Belongs to the short-chain dehydrogenases/reductases (SDR) family.</text>
</comment>
<evidence type="ECO:0008006" key="7">
    <source>
        <dbReference type="Google" id="ProtNLM"/>
    </source>
</evidence>
<dbReference type="InterPro" id="IPR052178">
    <property type="entry name" value="Sec_Metab_Biosynth_SDR"/>
</dbReference>
<dbReference type="InterPro" id="IPR036291">
    <property type="entry name" value="NAD(P)-bd_dom_sf"/>
</dbReference>
<sequence length="443" mass="46957">MAPNAHANILTDSIKPEELEVANLFDVSGRVAIVTGGGTGLGLVTAQALAQNGAKVYISGRRLEVLQKAASFKPTKGNGEIIAIQADLNSKEAILGRLVLYAQAAKAQSSGGRSRRRRTDHGVYLSDISLKDAPQTAEGLSKAALEGETFDSCINVTSVHFTTFAFLPLLAAAREVGGAPEPGNVINIASISGITYTSQGGQFSYNSTKAATAHLSRMMATEFVRRGLDIRVNVIAPGYFPSHGWGQEDHWLEKYGIPLRRVGNAIDYAQLVISLAVNKYITGDVVEIDGGWLLKQESFRVRPLAATTRALAKRAKRSTTSSAAKTTLRSNIAVISAQLGKTMEASEALLLPVSYLLVDATRCNAIEDFTHLPHDVLIFSTSHSKSSTTTVKDMITNGSTSSMPTTGSGTPSTLSRTGTAAAGCRSGSTVTISGALRLFRDQD</sequence>
<dbReference type="PANTHER" id="PTHR43618:SF4">
    <property type="entry name" value="SHORT CHAIN DEHYDROGENASE_REDUCTASE FAMILY (AFU_ORTHOLOGUE AFUA_7G04540)"/>
    <property type="match status" value="1"/>
</dbReference>
<dbReference type="Pfam" id="PF00106">
    <property type="entry name" value="adh_short"/>
    <property type="match status" value="1"/>
</dbReference>
<dbReference type="SUPFAM" id="SSF51735">
    <property type="entry name" value="NAD(P)-binding Rossmann-fold domains"/>
    <property type="match status" value="1"/>
</dbReference>
<dbReference type="Pfam" id="PF13561">
    <property type="entry name" value="adh_short_C2"/>
    <property type="match status" value="1"/>
</dbReference>
<comment type="caution">
    <text evidence="5">The sequence shown here is derived from an EMBL/GenBank/DDBJ whole genome shotgun (WGS) entry which is preliminary data.</text>
</comment>
<evidence type="ECO:0000256" key="1">
    <source>
        <dbReference type="ARBA" id="ARBA00006484"/>
    </source>
</evidence>
<dbReference type="PRINTS" id="PR00081">
    <property type="entry name" value="GDHRDH"/>
</dbReference>